<dbReference type="Gene3D" id="3.30.70.270">
    <property type="match status" value="1"/>
</dbReference>
<proteinExistence type="predicted"/>
<dbReference type="Gene3D" id="3.20.20.450">
    <property type="entry name" value="EAL domain"/>
    <property type="match status" value="1"/>
</dbReference>
<dbReference type="NCBIfam" id="TIGR00254">
    <property type="entry name" value="GGDEF"/>
    <property type="match status" value="1"/>
</dbReference>
<sequence>MTEQTDKDATSVSSSISDRGEHGQVTAPPQNVRFAFQPLVNLATGGIVALEAVPRPHGGEMRELFRQAVQARKLTELDVELAMAAASEAAAGGTRLPLHINVLAGTIAYDIERFELLDAVLDEAGRPPHQVTLEVGPPFYRLDHEALLNGLGVLHERGYRLGLDGLGEGDAPLRLVASGLINLLKLDQTLATRAHAEPATLAFIESMVTFADHSGMQLAVHGVDTEEQLTALRAAGVGLVQGDLIAAPSRRPMSQVAVSSVLSELSQVQAPRIAARSAGPRVTDFLQPAVPLPTTATADEVRVVFADHPDSTSVVLLDRTGRPHRLVDRNRFLLAVTGPYGHALHARREALRLAEEPKLVGTHNTVVEALDLVADSGPDQMYVDLVVVDEAGRCLGVVRAGDLFRGVAEMKVEQAATLNPLTRLPGTDSVAMEIDQRLADGEAFTVSWLDIDGFKGVNDTVGFAAGDELIRSLGRHLTDLAAGMPGVVVGHVGGDDFLVVCDLDQLMPLGAELLDVEREAEGRPVTVSLASLVCAPGTVPSHHDASRRLSPLKSRAKALLGTSWVVGRSTSDQVDELRGTPPQSPSQSQMPPRRRATG</sequence>
<evidence type="ECO:0000313" key="4">
    <source>
        <dbReference type="EMBL" id="AOS63184.1"/>
    </source>
</evidence>
<gene>
    <name evidence="4" type="ORF">TL08_11850</name>
</gene>
<evidence type="ECO:0000313" key="5">
    <source>
        <dbReference type="Proteomes" id="UP000095210"/>
    </source>
</evidence>
<dbReference type="PROSITE" id="PS50887">
    <property type="entry name" value="GGDEF"/>
    <property type="match status" value="1"/>
</dbReference>
<evidence type="ECO:0000259" key="2">
    <source>
        <dbReference type="PROSITE" id="PS50883"/>
    </source>
</evidence>
<dbReference type="InterPro" id="IPR050706">
    <property type="entry name" value="Cyclic-di-GMP_PDE-like"/>
</dbReference>
<dbReference type="Proteomes" id="UP000095210">
    <property type="component" value="Chromosome"/>
</dbReference>
<accession>A0AAC9HPQ3</accession>
<dbReference type="InterPro" id="IPR001633">
    <property type="entry name" value="EAL_dom"/>
</dbReference>
<dbReference type="SMART" id="SM00052">
    <property type="entry name" value="EAL"/>
    <property type="match status" value="1"/>
</dbReference>
<dbReference type="KEGG" id="ahm:TL08_11850"/>
<name>A0AAC9HPQ3_9PSEU</name>
<dbReference type="InterPro" id="IPR046342">
    <property type="entry name" value="CBS_dom_sf"/>
</dbReference>
<dbReference type="PANTHER" id="PTHR33121">
    <property type="entry name" value="CYCLIC DI-GMP PHOSPHODIESTERASE PDEF"/>
    <property type="match status" value="1"/>
</dbReference>
<dbReference type="SMART" id="SM00267">
    <property type="entry name" value="GGDEF"/>
    <property type="match status" value="1"/>
</dbReference>
<dbReference type="EMBL" id="CP014859">
    <property type="protein sequence ID" value="AOS63184.1"/>
    <property type="molecule type" value="Genomic_DNA"/>
</dbReference>
<dbReference type="PANTHER" id="PTHR33121:SF70">
    <property type="entry name" value="SIGNALING PROTEIN YKOW"/>
    <property type="match status" value="1"/>
</dbReference>
<dbReference type="Pfam" id="PF00990">
    <property type="entry name" value="GGDEF"/>
    <property type="match status" value="1"/>
</dbReference>
<feature type="domain" description="GGDEF" evidence="3">
    <location>
        <begin position="442"/>
        <end position="576"/>
    </location>
</feature>
<dbReference type="AlphaFoldDB" id="A0AAC9HPQ3"/>
<dbReference type="SUPFAM" id="SSF55073">
    <property type="entry name" value="Nucleotide cyclase"/>
    <property type="match status" value="1"/>
</dbReference>
<dbReference type="InterPro" id="IPR043128">
    <property type="entry name" value="Rev_trsase/Diguanyl_cyclase"/>
</dbReference>
<dbReference type="GO" id="GO:0071111">
    <property type="term" value="F:cyclic-guanylate-specific phosphodiesterase activity"/>
    <property type="evidence" value="ECO:0007669"/>
    <property type="project" value="InterPro"/>
</dbReference>
<feature type="region of interest" description="Disordered" evidence="1">
    <location>
        <begin position="570"/>
        <end position="598"/>
    </location>
</feature>
<evidence type="ECO:0000256" key="1">
    <source>
        <dbReference type="SAM" id="MobiDB-lite"/>
    </source>
</evidence>
<protein>
    <submittedName>
        <fullName evidence="4">Diguanylate cyclase (GGDEF) domain-containing protein</fullName>
    </submittedName>
</protein>
<dbReference type="InterPro" id="IPR029787">
    <property type="entry name" value="Nucleotide_cyclase"/>
</dbReference>
<keyword evidence="5" id="KW-1185">Reference proteome</keyword>
<dbReference type="InterPro" id="IPR000160">
    <property type="entry name" value="GGDEF_dom"/>
</dbReference>
<organism evidence="4 5">
    <name type="scientific">Actinoalloteichus hymeniacidonis</name>
    <dbReference type="NCBI Taxonomy" id="340345"/>
    <lineage>
        <taxon>Bacteria</taxon>
        <taxon>Bacillati</taxon>
        <taxon>Actinomycetota</taxon>
        <taxon>Actinomycetes</taxon>
        <taxon>Pseudonocardiales</taxon>
        <taxon>Pseudonocardiaceae</taxon>
        <taxon>Actinoalloteichus</taxon>
    </lineage>
</organism>
<feature type="domain" description="EAL" evidence="2">
    <location>
        <begin position="15"/>
        <end position="262"/>
    </location>
</feature>
<reference evidence="5" key="1">
    <citation type="submission" date="2016-03" db="EMBL/GenBank/DDBJ databases">
        <title>Complete genome sequence of the type strain Actinoalloteichus hymeniacidonis DSM 45092.</title>
        <authorList>
            <person name="Schaffert L."/>
            <person name="Albersmeier A."/>
            <person name="Winkler A."/>
            <person name="Kalinowski J."/>
            <person name="Zotchev S."/>
            <person name="Ruckert C."/>
        </authorList>
    </citation>
    <scope>NUCLEOTIDE SEQUENCE [LARGE SCALE GENOMIC DNA]</scope>
    <source>
        <strain evidence="5">HPA177(T) (DSM 45092(T))</strain>
    </source>
</reference>
<dbReference type="InterPro" id="IPR035919">
    <property type="entry name" value="EAL_sf"/>
</dbReference>
<dbReference type="SUPFAM" id="SSF54631">
    <property type="entry name" value="CBS-domain pair"/>
    <property type="match status" value="1"/>
</dbReference>
<dbReference type="SUPFAM" id="SSF141868">
    <property type="entry name" value="EAL domain-like"/>
    <property type="match status" value="1"/>
</dbReference>
<evidence type="ECO:0000259" key="3">
    <source>
        <dbReference type="PROSITE" id="PS50887"/>
    </source>
</evidence>
<feature type="region of interest" description="Disordered" evidence="1">
    <location>
        <begin position="1"/>
        <end position="27"/>
    </location>
</feature>
<dbReference type="CDD" id="cd01948">
    <property type="entry name" value="EAL"/>
    <property type="match status" value="1"/>
</dbReference>
<dbReference type="RefSeq" id="WP_236750720.1">
    <property type="nucleotide sequence ID" value="NZ_CP014859.1"/>
</dbReference>
<dbReference type="Pfam" id="PF00563">
    <property type="entry name" value="EAL"/>
    <property type="match status" value="1"/>
</dbReference>
<dbReference type="PROSITE" id="PS50883">
    <property type="entry name" value="EAL"/>
    <property type="match status" value="1"/>
</dbReference>